<feature type="region of interest" description="Disordered" evidence="1">
    <location>
        <begin position="89"/>
        <end position="114"/>
    </location>
</feature>
<dbReference type="EMBL" id="HAEG01001049">
    <property type="protein sequence ID" value="SBR64496.1"/>
    <property type="molecule type" value="Transcribed_RNA"/>
</dbReference>
<protein>
    <submittedName>
        <fullName evidence="2">Uncharacterized protein</fullName>
    </submittedName>
</protein>
<feature type="non-terminal residue" evidence="2">
    <location>
        <position position="1"/>
    </location>
</feature>
<gene>
    <name evidence="2" type="primary">Nfu_g_1_016594</name>
</gene>
<reference evidence="2" key="1">
    <citation type="submission" date="2016-05" db="EMBL/GenBank/DDBJ databases">
        <authorList>
            <person name="Lavstsen T."/>
            <person name="Jespersen J.S."/>
        </authorList>
    </citation>
    <scope>NUCLEOTIDE SEQUENCE</scope>
    <source>
        <tissue evidence="2">Brain</tissue>
    </source>
</reference>
<evidence type="ECO:0000256" key="1">
    <source>
        <dbReference type="SAM" id="MobiDB-lite"/>
    </source>
</evidence>
<organism evidence="2">
    <name type="scientific">Nothobranchius pienaari</name>
    <dbReference type="NCBI Taxonomy" id="704102"/>
    <lineage>
        <taxon>Eukaryota</taxon>
        <taxon>Metazoa</taxon>
        <taxon>Chordata</taxon>
        <taxon>Craniata</taxon>
        <taxon>Vertebrata</taxon>
        <taxon>Euteleostomi</taxon>
        <taxon>Actinopterygii</taxon>
        <taxon>Neopterygii</taxon>
        <taxon>Teleostei</taxon>
        <taxon>Neoteleostei</taxon>
        <taxon>Acanthomorphata</taxon>
        <taxon>Ovalentaria</taxon>
        <taxon>Atherinomorphae</taxon>
        <taxon>Cyprinodontiformes</taxon>
        <taxon>Nothobranchiidae</taxon>
        <taxon>Nothobranchius</taxon>
    </lineage>
</organism>
<dbReference type="AlphaFoldDB" id="A0A1A8N6J8"/>
<accession>A0A1A8N6J8</accession>
<sequence>TVGHCRYLVQDNNPKDLLDSSHRRKAFTCTTGHRATATFSGSSDGSKSSVDSASRWRQIIMDVLSSSPAKQLMPFGELKWSLSPLYQNPDRSRFPPACRKASLSKSKQRRLDSR</sequence>
<name>A0A1A8N6J8_9TELE</name>
<proteinExistence type="predicted"/>
<reference evidence="2" key="2">
    <citation type="submission" date="2016-06" db="EMBL/GenBank/DDBJ databases">
        <title>The genome of a short-lived fish provides insights into sex chromosome evolution and the genetic control of aging.</title>
        <authorList>
            <person name="Reichwald K."/>
            <person name="Felder M."/>
            <person name="Petzold A."/>
            <person name="Koch P."/>
            <person name="Groth M."/>
            <person name="Platzer M."/>
        </authorList>
    </citation>
    <scope>NUCLEOTIDE SEQUENCE</scope>
    <source>
        <tissue evidence="2">Brain</tissue>
    </source>
</reference>
<evidence type="ECO:0000313" key="2">
    <source>
        <dbReference type="EMBL" id="SBR64496.1"/>
    </source>
</evidence>